<keyword evidence="3" id="KW-1185">Reference proteome</keyword>
<organism evidence="2 3">
    <name type="scientific">Blastomyces gilchristii (strain SLH14081)</name>
    <name type="common">Blastomyces dermatitidis</name>
    <dbReference type="NCBI Taxonomy" id="559298"/>
    <lineage>
        <taxon>Eukaryota</taxon>
        <taxon>Fungi</taxon>
        <taxon>Dikarya</taxon>
        <taxon>Ascomycota</taxon>
        <taxon>Pezizomycotina</taxon>
        <taxon>Eurotiomycetes</taxon>
        <taxon>Eurotiomycetidae</taxon>
        <taxon>Onygenales</taxon>
        <taxon>Ajellomycetaceae</taxon>
        <taxon>Blastomyces</taxon>
    </lineage>
</organism>
<reference evidence="3" key="1">
    <citation type="journal article" date="2015" name="PLoS Genet.">
        <title>The dynamic genome and transcriptome of the human fungal pathogen Blastomyces and close relative Emmonsia.</title>
        <authorList>
            <person name="Munoz J.F."/>
            <person name="Gauthier G.M."/>
            <person name="Desjardins C.A."/>
            <person name="Gallo J.E."/>
            <person name="Holder J."/>
            <person name="Sullivan T.D."/>
            <person name="Marty A.J."/>
            <person name="Carmen J.C."/>
            <person name="Chen Z."/>
            <person name="Ding L."/>
            <person name="Gujja S."/>
            <person name="Magrini V."/>
            <person name="Misas E."/>
            <person name="Mitreva M."/>
            <person name="Priest M."/>
            <person name="Saif S."/>
            <person name="Whiston E.A."/>
            <person name="Young S."/>
            <person name="Zeng Q."/>
            <person name="Goldman W.E."/>
            <person name="Mardis E.R."/>
            <person name="Taylor J.W."/>
            <person name="McEwen J.G."/>
            <person name="Clay O.K."/>
            <person name="Klein B.S."/>
            <person name="Cuomo C.A."/>
        </authorList>
    </citation>
    <scope>NUCLEOTIDE SEQUENCE [LARGE SCALE GENOMIC DNA]</scope>
    <source>
        <strain evidence="3">SLH14081</strain>
    </source>
</reference>
<sequence>MENSPTNPPPTTPPRYGAYSSSLNSSRENRTKENNRNGQDMDKDTKKGRKMSVLALLGKLSKSRDTNRSQSPFSPPPYSSSSTPPWHDSTTAPRLSNQLSPPTSTSLVSIHLKPAEYVRRIKRLLANSKRPPPSPLPQSSPHPPSPPGHVDGSNVQQNIPNNNGTKPGAETSLQQQQQNTSPPPPQPILHFPTLPAHHADKIHNNNIYNTSTSEIPNPPQNPTRSSCPLLPPDIQPSLLLHNPVNKESRFLKTFLRNSPPRSSTPVTQFNIATLQAELDGPLGPMGGRGCVGVRDVSKPNPLGPDGGDDYDELLELGRSVRGTSRLEEEQERSRKKLVSGVERWLDGVEDGVPAEG</sequence>
<evidence type="ECO:0000256" key="1">
    <source>
        <dbReference type="SAM" id="MobiDB-lite"/>
    </source>
</evidence>
<feature type="compositionally biased region" description="Polar residues" evidence="1">
    <location>
        <begin position="88"/>
        <end position="108"/>
    </location>
</feature>
<accession>A0A179U820</accession>
<proteinExistence type="predicted"/>
<feature type="region of interest" description="Disordered" evidence="1">
    <location>
        <begin position="207"/>
        <end position="230"/>
    </location>
</feature>
<dbReference type="AlphaFoldDB" id="A0A179U820"/>
<feature type="compositionally biased region" description="Pro residues" evidence="1">
    <location>
        <begin position="1"/>
        <end position="13"/>
    </location>
</feature>
<feature type="compositionally biased region" description="Polar residues" evidence="1">
    <location>
        <begin position="153"/>
        <end position="165"/>
    </location>
</feature>
<feature type="region of interest" description="Disordered" evidence="1">
    <location>
        <begin position="1"/>
        <end position="193"/>
    </location>
</feature>
<feature type="compositionally biased region" description="Pro residues" evidence="1">
    <location>
        <begin position="130"/>
        <end position="147"/>
    </location>
</feature>
<dbReference type="OrthoDB" id="4188931at2759"/>
<dbReference type="EMBL" id="GG657448">
    <property type="protein sequence ID" value="OAT03458.1"/>
    <property type="molecule type" value="Genomic_DNA"/>
</dbReference>
<protein>
    <submittedName>
        <fullName evidence="2">Uncharacterized protein</fullName>
    </submittedName>
</protein>
<evidence type="ECO:0000313" key="3">
    <source>
        <dbReference type="Proteomes" id="UP000002038"/>
    </source>
</evidence>
<dbReference type="GeneID" id="8508016"/>
<evidence type="ECO:0000313" key="2">
    <source>
        <dbReference type="EMBL" id="OAT03458.1"/>
    </source>
</evidence>
<dbReference type="VEuPathDB" id="FungiDB:BDBG_00179"/>
<dbReference type="Proteomes" id="UP000002038">
    <property type="component" value="Unassembled WGS sequence"/>
</dbReference>
<dbReference type="RefSeq" id="XP_002628933.1">
    <property type="nucleotide sequence ID" value="XM_002628887.1"/>
</dbReference>
<dbReference type="KEGG" id="bgh:BDBG_00179"/>
<gene>
    <name evidence="2" type="ORF">BDBG_00179</name>
</gene>
<name>A0A179U820_BLAGS</name>
<feature type="compositionally biased region" description="Basic and acidic residues" evidence="1">
    <location>
        <begin position="27"/>
        <end position="45"/>
    </location>
</feature>